<name>A0ACB8R1K4_9AGAM</name>
<gene>
    <name evidence="1" type="ORF">FA95DRAFT_1414646</name>
</gene>
<reference evidence="1" key="2">
    <citation type="journal article" date="2022" name="New Phytol.">
        <title>Evolutionary transition to the ectomycorrhizal habit in the genomes of a hyperdiverse lineage of mushroom-forming fungi.</title>
        <authorList>
            <person name="Looney B."/>
            <person name="Miyauchi S."/>
            <person name="Morin E."/>
            <person name="Drula E."/>
            <person name="Courty P.E."/>
            <person name="Kohler A."/>
            <person name="Kuo A."/>
            <person name="LaButti K."/>
            <person name="Pangilinan J."/>
            <person name="Lipzen A."/>
            <person name="Riley R."/>
            <person name="Andreopoulos W."/>
            <person name="He G."/>
            <person name="Johnson J."/>
            <person name="Nolan M."/>
            <person name="Tritt A."/>
            <person name="Barry K.W."/>
            <person name="Grigoriev I.V."/>
            <person name="Nagy L.G."/>
            <person name="Hibbett D."/>
            <person name="Henrissat B."/>
            <person name="Matheny P.B."/>
            <person name="Labbe J."/>
            <person name="Martin F.M."/>
        </authorList>
    </citation>
    <scope>NUCLEOTIDE SEQUENCE</scope>
    <source>
        <strain evidence="1">FP105234-sp</strain>
    </source>
</reference>
<dbReference type="EMBL" id="MU276789">
    <property type="protein sequence ID" value="KAI0037673.1"/>
    <property type="molecule type" value="Genomic_DNA"/>
</dbReference>
<evidence type="ECO:0000313" key="2">
    <source>
        <dbReference type="Proteomes" id="UP000814033"/>
    </source>
</evidence>
<organism evidence="1 2">
    <name type="scientific">Auriscalpium vulgare</name>
    <dbReference type="NCBI Taxonomy" id="40419"/>
    <lineage>
        <taxon>Eukaryota</taxon>
        <taxon>Fungi</taxon>
        <taxon>Dikarya</taxon>
        <taxon>Basidiomycota</taxon>
        <taxon>Agaricomycotina</taxon>
        <taxon>Agaricomycetes</taxon>
        <taxon>Russulales</taxon>
        <taxon>Auriscalpiaceae</taxon>
        <taxon>Auriscalpium</taxon>
    </lineage>
</organism>
<keyword evidence="2" id="KW-1185">Reference proteome</keyword>
<proteinExistence type="predicted"/>
<sequence length="83" mass="9329">MLNPVFSIKHMRHLIPLFQNLTAELRDILLEKAESDALEVNMADWFGRLALELIAQGGLGHTFDTLKDEGKGGEFSRAVKEFS</sequence>
<dbReference type="Proteomes" id="UP000814033">
    <property type="component" value="Unassembled WGS sequence"/>
</dbReference>
<comment type="caution">
    <text evidence="1">The sequence shown here is derived from an EMBL/GenBank/DDBJ whole genome shotgun (WGS) entry which is preliminary data.</text>
</comment>
<evidence type="ECO:0000313" key="1">
    <source>
        <dbReference type="EMBL" id="KAI0037673.1"/>
    </source>
</evidence>
<protein>
    <submittedName>
        <fullName evidence="1">Uncharacterized protein</fullName>
    </submittedName>
</protein>
<accession>A0ACB8R1K4</accession>
<reference evidence="1" key="1">
    <citation type="submission" date="2021-02" db="EMBL/GenBank/DDBJ databases">
        <authorList>
            <consortium name="DOE Joint Genome Institute"/>
            <person name="Ahrendt S."/>
            <person name="Looney B.P."/>
            <person name="Miyauchi S."/>
            <person name="Morin E."/>
            <person name="Drula E."/>
            <person name="Courty P.E."/>
            <person name="Chicoki N."/>
            <person name="Fauchery L."/>
            <person name="Kohler A."/>
            <person name="Kuo A."/>
            <person name="Labutti K."/>
            <person name="Pangilinan J."/>
            <person name="Lipzen A."/>
            <person name="Riley R."/>
            <person name="Andreopoulos W."/>
            <person name="He G."/>
            <person name="Johnson J."/>
            <person name="Barry K.W."/>
            <person name="Grigoriev I.V."/>
            <person name="Nagy L."/>
            <person name="Hibbett D."/>
            <person name="Henrissat B."/>
            <person name="Matheny P.B."/>
            <person name="Labbe J."/>
            <person name="Martin F."/>
        </authorList>
    </citation>
    <scope>NUCLEOTIDE SEQUENCE</scope>
    <source>
        <strain evidence="1">FP105234-sp</strain>
    </source>
</reference>